<reference evidence="10" key="1">
    <citation type="submission" date="2015-09" db="EMBL/GenBank/DDBJ databases">
        <title>Draft Genome Sequences of Two Novel Amoeba-resistant Intranuclear Bacteria, Candidatus Berkiella cookevillensis and Candidatus Berkiella aquae.</title>
        <authorList>
            <person name="Mehari Y.T."/>
            <person name="Arivett B.A."/>
            <person name="Farone A.L."/>
            <person name="Gunderson J.H."/>
            <person name="Farone M.B."/>
        </authorList>
    </citation>
    <scope>NUCLEOTIDE SEQUENCE [LARGE SCALE GENOMIC DNA]</scope>
    <source>
        <strain evidence="10">HT99</strain>
    </source>
</reference>
<dbReference type="PANTHER" id="PTHR36699">
    <property type="entry name" value="LD-TRANSPEPTIDASE"/>
    <property type="match status" value="1"/>
</dbReference>
<feature type="active site" description="Proton donor/acceptor" evidence="7">
    <location>
        <position position="125"/>
    </location>
</feature>
<dbReference type="OrthoDB" id="9809748at2"/>
<dbReference type="SUPFAM" id="SSF141523">
    <property type="entry name" value="L,D-transpeptidase catalytic domain-like"/>
    <property type="match status" value="1"/>
</dbReference>
<evidence type="ECO:0000256" key="6">
    <source>
        <dbReference type="ARBA" id="ARBA00023316"/>
    </source>
</evidence>
<dbReference type="AlphaFoldDB" id="A0A0Q9YW61"/>
<dbReference type="RefSeq" id="WP_075066483.1">
    <property type="nucleotide sequence ID" value="NZ_LKAJ02000001.1"/>
</dbReference>
<evidence type="ECO:0000256" key="3">
    <source>
        <dbReference type="ARBA" id="ARBA00022679"/>
    </source>
</evidence>
<feature type="domain" description="L,D-TPase catalytic" evidence="9">
    <location>
        <begin position="35"/>
        <end position="170"/>
    </location>
</feature>
<proteinExistence type="inferred from homology"/>
<reference evidence="11" key="2">
    <citation type="journal article" date="2016" name="Genome Announc.">
        <title>Draft Genome Sequences of Two Novel Amoeba-Resistant Intranuclear Bacteria, 'Candidatus Berkiella cookevillensis' and 'Candidatus Berkiella aquae'.</title>
        <authorList>
            <person name="Mehari Y.T."/>
            <person name="Arivett B.A."/>
            <person name="Farone A.L."/>
            <person name="Gunderson J.H."/>
            <person name="Farone M.B."/>
        </authorList>
    </citation>
    <scope>NUCLEOTIDE SEQUENCE</scope>
    <source>
        <strain evidence="11">HT99</strain>
    </source>
</reference>
<dbReference type="STRING" id="295108.HT99x_01855"/>
<feature type="chain" id="PRO_5043129865" evidence="8">
    <location>
        <begin position="22"/>
        <end position="171"/>
    </location>
</feature>
<comment type="similarity">
    <text evidence="2">Belongs to the YkuD family.</text>
</comment>
<dbReference type="PANTHER" id="PTHR36699:SF1">
    <property type="entry name" value="L,D-TRANSPEPTIDASE YAFK-RELATED"/>
    <property type="match status" value="1"/>
</dbReference>
<dbReference type="GO" id="GO:0004180">
    <property type="term" value="F:carboxypeptidase activity"/>
    <property type="evidence" value="ECO:0007669"/>
    <property type="project" value="UniProtKB-ARBA"/>
</dbReference>
<comment type="pathway">
    <text evidence="1 7">Cell wall biogenesis; peptidoglycan biosynthesis.</text>
</comment>
<dbReference type="Gene3D" id="2.40.440.10">
    <property type="entry name" value="L,D-transpeptidase catalytic domain-like"/>
    <property type="match status" value="1"/>
</dbReference>
<organism evidence="10">
    <name type="scientific">Candidatus Berkiella aquae</name>
    <dbReference type="NCBI Taxonomy" id="295108"/>
    <lineage>
        <taxon>Bacteria</taxon>
        <taxon>Pseudomonadati</taxon>
        <taxon>Pseudomonadota</taxon>
        <taxon>Gammaproteobacteria</taxon>
        <taxon>Candidatus Berkiellales</taxon>
        <taxon>Candidatus Berkiellaceae</taxon>
        <taxon>Candidatus Berkiella</taxon>
    </lineage>
</organism>
<evidence type="ECO:0000256" key="1">
    <source>
        <dbReference type="ARBA" id="ARBA00004752"/>
    </source>
</evidence>
<keyword evidence="4 7" id="KW-0133">Cell shape</keyword>
<evidence type="ECO:0000256" key="7">
    <source>
        <dbReference type="PROSITE-ProRule" id="PRU01373"/>
    </source>
</evidence>
<keyword evidence="6 7" id="KW-0961">Cell wall biogenesis/degradation</keyword>
<evidence type="ECO:0000256" key="4">
    <source>
        <dbReference type="ARBA" id="ARBA00022960"/>
    </source>
</evidence>
<dbReference type="GO" id="GO:0016740">
    <property type="term" value="F:transferase activity"/>
    <property type="evidence" value="ECO:0007669"/>
    <property type="project" value="UniProtKB-KW"/>
</dbReference>
<keyword evidence="12" id="KW-1185">Reference proteome</keyword>
<comment type="caution">
    <text evidence="10">The sequence shown here is derived from an EMBL/GenBank/DDBJ whole genome shotgun (WGS) entry which is preliminary data.</text>
</comment>
<evidence type="ECO:0000256" key="2">
    <source>
        <dbReference type="ARBA" id="ARBA00005992"/>
    </source>
</evidence>
<reference evidence="11" key="3">
    <citation type="submission" date="2021-06" db="EMBL/GenBank/DDBJ databases">
        <title>Genomic Description and Analysis of Intracellular Bacteria, Candidatus Berkiella cookevillensis and Candidatus Berkiella aquae.</title>
        <authorList>
            <person name="Kidane D.T."/>
            <person name="Mehari Y.T."/>
            <person name="Rice F.C."/>
            <person name="Arivett B.A."/>
            <person name="Farone A.L."/>
            <person name="Berk S.G."/>
            <person name="Farone M.B."/>
        </authorList>
    </citation>
    <scope>NUCLEOTIDE SEQUENCE</scope>
    <source>
        <strain evidence="11">HT99</strain>
    </source>
</reference>
<dbReference type="GO" id="GO:0008360">
    <property type="term" value="P:regulation of cell shape"/>
    <property type="evidence" value="ECO:0007669"/>
    <property type="project" value="UniProtKB-UniRule"/>
</dbReference>
<keyword evidence="5 7" id="KW-0573">Peptidoglycan synthesis</keyword>
<sequence>MKRSLLLIVALSYFFACSCIAKINDLRSLPQPKIDLIHIEKQKRRMTLFFDNNKSKSYRIALGFSPQGPKLMEGDGKTPEGVYSITYKNPQSQFYRSLKLSYPTPQDWQRAKRLGQNPGSNIMIHGLGEFYRAGKWHVLKDWTLGCIAVTNEEMDEIYRLVDVGTKVKISP</sequence>
<dbReference type="GO" id="GO:0071555">
    <property type="term" value="P:cell wall organization"/>
    <property type="evidence" value="ECO:0007669"/>
    <property type="project" value="UniProtKB-UniRule"/>
</dbReference>
<dbReference type="PATRIC" id="fig|1590043.3.peg.1893"/>
<name>A0A0Q9YW61_9GAMM</name>
<dbReference type="PROSITE" id="PS52029">
    <property type="entry name" value="LD_TPASE"/>
    <property type="match status" value="1"/>
</dbReference>
<dbReference type="InterPro" id="IPR038063">
    <property type="entry name" value="Transpep_catalytic_dom"/>
</dbReference>
<feature type="signal peptide" evidence="8">
    <location>
        <begin position="1"/>
        <end position="21"/>
    </location>
</feature>
<keyword evidence="3" id="KW-0808">Transferase</keyword>
<dbReference type="Proteomes" id="UP000051497">
    <property type="component" value="Unassembled WGS sequence"/>
</dbReference>
<evidence type="ECO:0000259" key="9">
    <source>
        <dbReference type="PROSITE" id="PS52029"/>
    </source>
</evidence>
<dbReference type="InterPro" id="IPR005490">
    <property type="entry name" value="LD_TPept_cat_dom"/>
</dbReference>
<dbReference type="CDD" id="cd16913">
    <property type="entry name" value="YkuD_like"/>
    <property type="match status" value="1"/>
</dbReference>
<feature type="active site" description="Nucleophile" evidence="7">
    <location>
        <position position="146"/>
    </location>
</feature>
<dbReference type="GO" id="GO:0009252">
    <property type="term" value="P:peptidoglycan biosynthetic process"/>
    <property type="evidence" value="ECO:0007669"/>
    <property type="project" value="UniProtKB-UniPathway"/>
</dbReference>
<evidence type="ECO:0000313" key="10">
    <source>
        <dbReference type="EMBL" id="KRG20935.1"/>
    </source>
</evidence>
<evidence type="ECO:0000313" key="11">
    <source>
        <dbReference type="EMBL" id="MCS5710109.1"/>
    </source>
</evidence>
<dbReference type="PROSITE" id="PS51257">
    <property type="entry name" value="PROKAR_LIPOPROTEIN"/>
    <property type="match status" value="1"/>
</dbReference>
<accession>A0A0Q9YW61</accession>
<evidence type="ECO:0000313" key="12">
    <source>
        <dbReference type="Proteomes" id="UP000051497"/>
    </source>
</evidence>
<evidence type="ECO:0000256" key="8">
    <source>
        <dbReference type="SAM" id="SignalP"/>
    </source>
</evidence>
<dbReference type="EMBL" id="LKAJ01000007">
    <property type="protein sequence ID" value="KRG20935.1"/>
    <property type="molecule type" value="Genomic_DNA"/>
</dbReference>
<dbReference type="UniPathway" id="UPA00219"/>
<protein>
    <submittedName>
        <fullName evidence="10">L,D-transpeptidase catalytic domain</fullName>
    </submittedName>
    <submittedName>
        <fullName evidence="11">L,D-transpeptidase family protein</fullName>
    </submittedName>
</protein>
<dbReference type="EMBL" id="LKAJ02000001">
    <property type="protein sequence ID" value="MCS5710109.1"/>
    <property type="molecule type" value="Genomic_DNA"/>
</dbReference>
<keyword evidence="8" id="KW-0732">Signal</keyword>
<gene>
    <name evidence="11" type="ORF">HT99x_001570</name>
    <name evidence="10" type="ORF">HT99x_01855</name>
</gene>
<dbReference type="Pfam" id="PF03734">
    <property type="entry name" value="YkuD"/>
    <property type="match status" value="1"/>
</dbReference>
<evidence type="ECO:0000256" key="5">
    <source>
        <dbReference type="ARBA" id="ARBA00022984"/>
    </source>
</evidence>